<sequence length="802" mass="89973">MLPFRLSLLAVACSSTLFFPTVQAETIDSEKADNDIERVTVYGRQNKVVMDSGLATKSNMSLMETPAAVVVVDKQLLDSQGLDDLQGALRNISGVIQSGNNYGIGDNIVVRGLGANYTYDGMYGGAGLGNSFNPTRSLTNVDAIEVLKGPATGLYGMGSAGGVINLIEKKPQFVDHKEMKLEIGQWNTKSLFLDSTGGITDEVAYRFVGKTARSDGFRGLQNDRDEVYGSIKFVPSTTQDIMLSAAYINDALAVDSIGDPIRSFNSNDLNGKKASEVTWEDLINDPSGKGTQLTEEQRKQLVASLRPNDGETPFRLGGTGLISPLSKANKGEELRFKLTHSYHFTDNLFLNQQLQYRDYKTGFTRQTGAYNYVYMKRNGIIHETERAPLVIDGKLHPFAARRQEYRRVNADEKSWQYFADLRYDFEIGEMNNEILVNTNYEDREIDLTRHSIWDQDYKNEDYTGKLPYILDIRNPNWPTKSFNDYDPLLTANYLKSVNAWGVGVQHVGYWTEQITTRIGVAFNEIEQTYKHRGVDARMRSAAPKPEADNKDNGVTYNLGITYMPFENMSIFANHAKGRTAYSVLGSIGVDDQKREDSESISNDLGFRFKGFNDQLLASLVFFKTARTNIQYGNKDYEDENATPNVPQFFYDKEEKTKGVELDVNALLNDQWKFNVNALYQDAYEATVKGDEAGKKKGVPRVTASTWITYTNTLFGLSNPLSLSAGVKYMDKRTTGSKYFGVPSGYVPAYTVVDTAASYQVQNWSFKLNLNNLFNKYYYKKALFQGGLPGEERNVKLTVSYKL</sequence>
<dbReference type="GO" id="GO:0009279">
    <property type="term" value="C:cell outer membrane"/>
    <property type="evidence" value="ECO:0007669"/>
    <property type="project" value="UniProtKB-SubCell"/>
</dbReference>
<gene>
    <name evidence="10" type="ORF">D5018_06005</name>
</gene>
<dbReference type="OrthoDB" id="127311at2"/>
<dbReference type="PANTHER" id="PTHR32552">
    <property type="entry name" value="FERRICHROME IRON RECEPTOR-RELATED"/>
    <property type="match status" value="1"/>
</dbReference>
<dbReference type="AlphaFoldDB" id="A0A3L8Q1P1"/>
<dbReference type="InterPro" id="IPR036942">
    <property type="entry name" value="Beta-barrel_TonB_sf"/>
</dbReference>
<comment type="subcellular location">
    <subcellularLocation>
        <location evidence="1 7">Cell outer membrane</location>
        <topology evidence="1 7">Multi-pass membrane protein</topology>
    </subcellularLocation>
</comment>
<keyword evidence="8" id="KW-0732">Signal</keyword>
<organism evidence="10 11">
    <name type="scientific">Parashewanella curva</name>
    <dbReference type="NCBI Taxonomy" id="2338552"/>
    <lineage>
        <taxon>Bacteria</taxon>
        <taxon>Pseudomonadati</taxon>
        <taxon>Pseudomonadota</taxon>
        <taxon>Gammaproteobacteria</taxon>
        <taxon>Alteromonadales</taxon>
        <taxon>Shewanellaceae</taxon>
        <taxon>Parashewanella</taxon>
    </lineage>
</organism>
<evidence type="ECO:0000313" key="11">
    <source>
        <dbReference type="Proteomes" id="UP000281474"/>
    </source>
</evidence>
<feature type="domain" description="TonB-dependent receptor plug" evidence="9">
    <location>
        <begin position="62"/>
        <end position="163"/>
    </location>
</feature>
<evidence type="ECO:0000256" key="3">
    <source>
        <dbReference type="ARBA" id="ARBA00022452"/>
    </source>
</evidence>
<dbReference type="Gene3D" id="2.40.170.20">
    <property type="entry name" value="TonB-dependent receptor, beta-barrel domain"/>
    <property type="match status" value="1"/>
</dbReference>
<dbReference type="Pfam" id="PF07715">
    <property type="entry name" value="Plug"/>
    <property type="match status" value="1"/>
</dbReference>
<dbReference type="InterPro" id="IPR039426">
    <property type="entry name" value="TonB-dep_rcpt-like"/>
</dbReference>
<keyword evidence="10" id="KW-0675">Receptor</keyword>
<keyword evidence="11" id="KW-1185">Reference proteome</keyword>
<dbReference type="InterPro" id="IPR012910">
    <property type="entry name" value="Plug_dom"/>
</dbReference>
<accession>A0A3L8Q1P1</accession>
<protein>
    <submittedName>
        <fullName evidence="10">TonB-dependent receptor</fullName>
    </submittedName>
</protein>
<evidence type="ECO:0000256" key="2">
    <source>
        <dbReference type="ARBA" id="ARBA00022448"/>
    </source>
</evidence>
<proteinExistence type="inferred from homology"/>
<evidence type="ECO:0000256" key="8">
    <source>
        <dbReference type="SAM" id="SignalP"/>
    </source>
</evidence>
<dbReference type="RefSeq" id="WP_121838103.1">
    <property type="nucleotide sequence ID" value="NZ_ML014762.1"/>
</dbReference>
<evidence type="ECO:0000256" key="5">
    <source>
        <dbReference type="ARBA" id="ARBA00023136"/>
    </source>
</evidence>
<dbReference type="InterPro" id="IPR037066">
    <property type="entry name" value="Plug_dom_sf"/>
</dbReference>
<reference evidence="10 11" key="1">
    <citation type="submission" date="2018-09" db="EMBL/GenBank/DDBJ databases">
        <title>Phylogeny of the Shewanellaceae, and recommendation for two new genera, Pseudoshewanella and Parashewanella.</title>
        <authorList>
            <person name="Wang G."/>
        </authorList>
    </citation>
    <scope>NUCLEOTIDE SEQUENCE [LARGE SCALE GENOMIC DNA]</scope>
    <source>
        <strain evidence="10 11">C51</strain>
    </source>
</reference>
<dbReference type="Proteomes" id="UP000281474">
    <property type="component" value="Unassembled WGS sequence"/>
</dbReference>
<evidence type="ECO:0000256" key="4">
    <source>
        <dbReference type="ARBA" id="ARBA00022692"/>
    </source>
</evidence>
<feature type="chain" id="PRO_5018249393" evidence="8">
    <location>
        <begin position="25"/>
        <end position="802"/>
    </location>
</feature>
<dbReference type="GO" id="GO:0015344">
    <property type="term" value="F:siderophore uptake transmembrane transporter activity"/>
    <property type="evidence" value="ECO:0007669"/>
    <property type="project" value="TreeGrafter"/>
</dbReference>
<keyword evidence="4 7" id="KW-0812">Transmembrane</keyword>
<comment type="similarity">
    <text evidence="7">Belongs to the TonB-dependent receptor family.</text>
</comment>
<dbReference type="SUPFAM" id="SSF56935">
    <property type="entry name" value="Porins"/>
    <property type="match status" value="1"/>
</dbReference>
<evidence type="ECO:0000256" key="6">
    <source>
        <dbReference type="ARBA" id="ARBA00023237"/>
    </source>
</evidence>
<evidence type="ECO:0000313" key="10">
    <source>
        <dbReference type="EMBL" id="RLV60653.1"/>
    </source>
</evidence>
<keyword evidence="5 7" id="KW-0472">Membrane</keyword>
<dbReference type="PANTHER" id="PTHR32552:SF90">
    <property type="entry name" value="METAL-PSEUDOPALINE RECEPTOR CNTO"/>
    <property type="match status" value="1"/>
</dbReference>
<evidence type="ECO:0000259" key="9">
    <source>
        <dbReference type="Pfam" id="PF07715"/>
    </source>
</evidence>
<name>A0A3L8Q1P1_9GAMM</name>
<dbReference type="Gene3D" id="2.170.130.10">
    <property type="entry name" value="TonB-dependent receptor, plug domain"/>
    <property type="match status" value="1"/>
</dbReference>
<keyword evidence="3 7" id="KW-1134">Transmembrane beta strand</keyword>
<feature type="signal peptide" evidence="8">
    <location>
        <begin position="1"/>
        <end position="24"/>
    </location>
</feature>
<evidence type="ECO:0000256" key="1">
    <source>
        <dbReference type="ARBA" id="ARBA00004571"/>
    </source>
</evidence>
<keyword evidence="6 7" id="KW-0998">Cell outer membrane</keyword>
<evidence type="ECO:0000256" key="7">
    <source>
        <dbReference type="PROSITE-ProRule" id="PRU01360"/>
    </source>
</evidence>
<dbReference type="EMBL" id="QZEI01000013">
    <property type="protein sequence ID" value="RLV60653.1"/>
    <property type="molecule type" value="Genomic_DNA"/>
</dbReference>
<dbReference type="PROSITE" id="PS52016">
    <property type="entry name" value="TONB_DEPENDENT_REC_3"/>
    <property type="match status" value="1"/>
</dbReference>
<keyword evidence="2 7" id="KW-0813">Transport</keyword>
<comment type="caution">
    <text evidence="10">The sequence shown here is derived from an EMBL/GenBank/DDBJ whole genome shotgun (WGS) entry which is preliminary data.</text>
</comment>